<protein>
    <submittedName>
        <fullName evidence="3">Tenascin-X</fullName>
    </submittedName>
</protein>
<dbReference type="Gene3D" id="3.90.215.10">
    <property type="entry name" value="Gamma Fibrinogen, chain A, domain 1"/>
    <property type="match status" value="1"/>
</dbReference>
<comment type="caution">
    <text evidence="3">The sequence shown here is derived from an EMBL/GenBank/DDBJ whole genome shotgun (WGS) entry which is preliminary data.</text>
</comment>
<dbReference type="AlphaFoldDB" id="A0A9Q1BSX4"/>
<dbReference type="SMART" id="SM00186">
    <property type="entry name" value="FBG"/>
    <property type="match status" value="1"/>
</dbReference>
<dbReference type="PANTHER" id="PTHR19143">
    <property type="entry name" value="FIBRINOGEN/TENASCIN/ANGIOPOEITIN"/>
    <property type="match status" value="1"/>
</dbReference>
<keyword evidence="4" id="KW-1185">Reference proteome</keyword>
<accession>A0A9Q1BSX4</accession>
<dbReference type="SUPFAM" id="SSF56496">
    <property type="entry name" value="Fibrinogen C-terminal domain-like"/>
    <property type="match status" value="1"/>
</dbReference>
<dbReference type="PROSITE" id="PS51406">
    <property type="entry name" value="FIBRINOGEN_C_2"/>
    <property type="match status" value="1"/>
</dbReference>
<dbReference type="InterPro" id="IPR020837">
    <property type="entry name" value="Fibrinogen_CS"/>
</dbReference>
<dbReference type="InterPro" id="IPR036056">
    <property type="entry name" value="Fibrinogen-like_C"/>
</dbReference>
<dbReference type="Proteomes" id="UP001152320">
    <property type="component" value="Chromosome 12"/>
</dbReference>
<dbReference type="EMBL" id="JAIZAY010000012">
    <property type="protein sequence ID" value="KAJ8032282.1"/>
    <property type="molecule type" value="Genomic_DNA"/>
</dbReference>
<evidence type="ECO:0000259" key="2">
    <source>
        <dbReference type="PROSITE" id="PS51406"/>
    </source>
</evidence>
<sequence length="96" mass="11285">MFVESEEEKYRLHWDGYSGNASSNGLETHNLMEFSTKDNDNDNNALDSCAITYRGAWWFNNCYYSDLNGEYGSTYIWMPFLLESSEMKVRPRGRKE</sequence>
<dbReference type="Pfam" id="PF00147">
    <property type="entry name" value="Fibrinogen_C"/>
    <property type="match status" value="1"/>
</dbReference>
<reference evidence="3" key="1">
    <citation type="submission" date="2021-10" db="EMBL/GenBank/DDBJ databases">
        <title>Tropical sea cucumber genome reveals ecological adaptation and Cuvierian tubules defense mechanism.</title>
        <authorList>
            <person name="Chen T."/>
        </authorList>
    </citation>
    <scope>NUCLEOTIDE SEQUENCE</scope>
    <source>
        <strain evidence="3">Nanhai2018</strain>
        <tissue evidence="3">Muscle</tissue>
    </source>
</reference>
<dbReference type="InterPro" id="IPR014716">
    <property type="entry name" value="Fibrinogen_a/b/g_C_1"/>
</dbReference>
<dbReference type="PROSITE" id="PS00514">
    <property type="entry name" value="FIBRINOGEN_C_1"/>
    <property type="match status" value="1"/>
</dbReference>
<dbReference type="PANTHER" id="PTHR19143:SF462">
    <property type="entry name" value="APPLE DOMAIN-CONTAINING PROTEIN"/>
    <property type="match status" value="1"/>
</dbReference>
<evidence type="ECO:0000256" key="1">
    <source>
        <dbReference type="ARBA" id="ARBA00023157"/>
    </source>
</evidence>
<keyword evidence="1" id="KW-1015">Disulfide bond</keyword>
<organism evidence="3 4">
    <name type="scientific">Holothuria leucospilota</name>
    <name type="common">Black long sea cucumber</name>
    <name type="synonym">Mertensiothuria leucospilota</name>
    <dbReference type="NCBI Taxonomy" id="206669"/>
    <lineage>
        <taxon>Eukaryota</taxon>
        <taxon>Metazoa</taxon>
        <taxon>Echinodermata</taxon>
        <taxon>Eleutherozoa</taxon>
        <taxon>Echinozoa</taxon>
        <taxon>Holothuroidea</taxon>
        <taxon>Aspidochirotacea</taxon>
        <taxon>Aspidochirotida</taxon>
        <taxon>Holothuriidae</taxon>
        <taxon>Holothuria</taxon>
    </lineage>
</organism>
<dbReference type="OrthoDB" id="6146709at2759"/>
<feature type="domain" description="Fibrinogen C-terminal" evidence="2">
    <location>
        <begin position="1"/>
        <end position="93"/>
    </location>
</feature>
<dbReference type="InterPro" id="IPR002181">
    <property type="entry name" value="Fibrinogen_a/b/g_C_dom"/>
</dbReference>
<evidence type="ECO:0000313" key="3">
    <source>
        <dbReference type="EMBL" id="KAJ8032282.1"/>
    </source>
</evidence>
<dbReference type="InterPro" id="IPR050373">
    <property type="entry name" value="Fibrinogen_C-term_domain"/>
</dbReference>
<name>A0A9Q1BSX4_HOLLE</name>
<evidence type="ECO:0000313" key="4">
    <source>
        <dbReference type="Proteomes" id="UP001152320"/>
    </source>
</evidence>
<proteinExistence type="predicted"/>
<dbReference type="GO" id="GO:0005615">
    <property type="term" value="C:extracellular space"/>
    <property type="evidence" value="ECO:0007669"/>
    <property type="project" value="TreeGrafter"/>
</dbReference>
<gene>
    <name evidence="3" type="ORF">HOLleu_25771</name>
</gene>